<evidence type="ECO:0000313" key="4">
    <source>
        <dbReference type="Proteomes" id="UP000198319"/>
    </source>
</evidence>
<sequence>MNTSFYLEGFQKAADRLDQKTLDEKSIEVAVGLYLDSVFLKLYKRSWSTNPQEALTAESRIFFSIWVNDSGIEKQRMMYNIHALKLRKFKVYTIESRKFAEVFRKSFKKYEEIWPNVTTNHGPLTLMEGWVTLNSENFQEEITELTHKFLKIEYLIDDAFYQFE</sequence>
<name>A0A1S1JAP4_9FLAO</name>
<evidence type="ECO:0000313" key="1">
    <source>
        <dbReference type="EMBL" id="OHT45363.1"/>
    </source>
</evidence>
<reference evidence="3" key="2">
    <citation type="submission" date="2016-09" db="EMBL/GenBank/DDBJ databases">
        <authorList>
            <person name="Chen S."/>
            <person name="Walker E."/>
        </authorList>
    </citation>
    <scope>NUCLEOTIDE SEQUENCE [LARGE SCALE GENOMIC DNA]</scope>
    <source>
        <strain evidence="3">MSU</strain>
    </source>
</reference>
<reference evidence="2 4" key="3">
    <citation type="submission" date="2016-11" db="EMBL/GenBank/DDBJ databases">
        <title>Whole genomes of Flavobacteriaceae.</title>
        <authorList>
            <person name="Stine C."/>
            <person name="Li C."/>
            <person name="Tadesse D."/>
        </authorList>
    </citation>
    <scope>NUCLEOTIDE SEQUENCE [LARGE SCALE GENOMIC DNA]</scope>
    <source>
        <strain evidence="2 4">ATCC BAA-2541</strain>
    </source>
</reference>
<protein>
    <submittedName>
        <fullName evidence="1">Uncharacterized protein</fullName>
    </submittedName>
</protein>
<dbReference type="RefSeq" id="WP_017496533.1">
    <property type="nucleotide sequence ID" value="NZ_MIKE01000022.1"/>
</dbReference>
<dbReference type="Proteomes" id="UP000180252">
    <property type="component" value="Unassembled WGS sequence"/>
</dbReference>
<evidence type="ECO:0000313" key="2">
    <source>
        <dbReference type="EMBL" id="OXB17693.1"/>
    </source>
</evidence>
<gene>
    <name evidence="2" type="ORF">B0A71_16090</name>
    <name evidence="1" type="ORF">BHE19_05835</name>
</gene>
<proteinExistence type="predicted"/>
<evidence type="ECO:0000313" key="3">
    <source>
        <dbReference type="Proteomes" id="UP000180252"/>
    </source>
</evidence>
<organism evidence="1 3">
    <name type="scientific">Flavobacterium tructae</name>
    <dbReference type="NCBI Taxonomy" id="1114873"/>
    <lineage>
        <taxon>Bacteria</taxon>
        <taxon>Pseudomonadati</taxon>
        <taxon>Bacteroidota</taxon>
        <taxon>Flavobacteriia</taxon>
        <taxon>Flavobacteriales</taxon>
        <taxon>Flavobacteriaceae</taxon>
        <taxon>Flavobacterium</taxon>
    </lineage>
</organism>
<dbReference type="OrthoDB" id="674567at2"/>
<comment type="caution">
    <text evidence="1">The sequence shown here is derived from an EMBL/GenBank/DDBJ whole genome shotgun (WGS) entry which is preliminary data.</text>
</comment>
<reference evidence="1" key="1">
    <citation type="submission" date="2016-09" db="EMBL/GenBank/DDBJ databases">
        <authorList>
            <person name="Capua I."/>
            <person name="De Benedictis P."/>
            <person name="Joannis T."/>
            <person name="Lombin L.H."/>
            <person name="Cattoli G."/>
        </authorList>
    </citation>
    <scope>NUCLEOTIDE SEQUENCE [LARGE SCALE GENOMIC DNA]</scope>
    <source>
        <strain evidence="1">MSU</strain>
    </source>
</reference>
<accession>A0A1S1JAP4</accession>
<dbReference type="Proteomes" id="UP000198319">
    <property type="component" value="Unassembled WGS sequence"/>
</dbReference>
<keyword evidence="4" id="KW-1185">Reference proteome</keyword>
<dbReference type="EMBL" id="MUHG01000024">
    <property type="protein sequence ID" value="OXB17693.1"/>
    <property type="molecule type" value="Genomic_DNA"/>
</dbReference>
<dbReference type="EMBL" id="MIKE01000022">
    <property type="protein sequence ID" value="OHT45363.1"/>
    <property type="molecule type" value="Genomic_DNA"/>
</dbReference>
<dbReference type="AlphaFoldDB" id="A0A1S1JAP4"/>